<organism evidence="2 3">
    <name type="scientific">Litchfieldia luteola</name>
    <dbReference type="NCBI Taxonomy" id="682179"/>
    <lineage>
        <taxon>Bacteria</taxon>
        <taxon>Bacillati</taxon>
        <taxon>Bacillota</taxon>
        <taxon>Bacilli</taxon>
        <taxon>Bacillales</taxon>
        <taxon>Bacillaceae</taxon>
        <taxon>Litchfieldia</taxon>
    </lineage>
</organism>
<reference evidence="2 3" key="1">
    <citation type="submission" date="2020-10" db="EMBL/GenBank/DDBJ databases">
        <title>Bacillus sp. HD4P25, an endophyte from a halophyte.</title>
        <authorList>
            <person name="Sun J.-Q."/>
        </authorList>
    </citation>
    <scope>NUCLEOTIDE SEQUENCE [LARGE SCALE GENOMIC DNA]</scope>
    <source>
        <strain evidence="2 3">YIM 93174</strain>
    </source>
</reference>
<dbReference type="EMBL" id="JADCLJ010000006">
    <property type="protein sequence ID" value="MBE4906862.1"/>
    <property type="molecule type" value="Genomic_DNA"/>
</dbReference>
<keyword evidence="1" id="KW-1133">Transmembrane helix</keyword>
<evidence type="ECO:0000313" key="2">
    <source>
        <dbReference type="EMBL" id="MBE4906862.1"/>
    </source>
</evidence>
<keyword evidence="3" id="KW-1185">Reference proteome</keyword>
<evidence type="ECO:0000313" key="3">
    <source>
        <dbReference type="Proteomes" id="UP001516662"/>
    </source>
</evidence>
<dbReference type="RefSeq" id="WP_193534342.1">
    <property type="nucleotide sequence ID" value="NZ_JADCLJ010000006.1"/>
</dbReference>
<name>A0ABR9QED7_9BACI</name>
<sequence length="211" mass="24666">MLKRLLIPFALALVLTIILQTLNINEVAIYIIVFITIFAVLYVPMFYISFFSTNIEAIDRFLAERKKHPQYGLYYGLANDDRQLVEASMEKVLKRYKQPAAQAMFNVIFALYNKDTNEARKYIDNIKQPEYKKYYEAGIAIEEKDYEEAQRISTALQKDWMREAVLAEVHKGKGNLKEAKVHARNALVGSKGLQRYMFHKIYNRDYTNLDS</sequence>
<keyword evidence="1" id="KW-0812">Transmembrane</keyword>
<proteinExistence type="predicted"/>
<evidence type="ECO:0000256" key="1">
    <source>
        <dbReference type="SAM" id="Phobius"/>
    </source>
</evidence>
<gene>
    <name evidence="2" type="ORF">IMZ08_02165</name>
</gene>
<keyword evidence="1" id="KW-0472">Membrane</keyword>
<feature type="transmembrane region" description="Helical" evidence="1">
    <location>
        <begin position="29"/>
        <end position="50"/>
    </location>
</feature>
<comment type="caution">
    <text evidence="2">The sequence shown here is derived from an EMBL/GenBank/DDBJ whole genome shotgun (WGS) entry which is preliminary data.</text>
</comment>
<accession>A0ABR9QED7</accession>
<protein>
    <submittedName>
        <fullName evidence="2">Uncharacterized protein</fullName>
    </submittedName>
</protein>
<dbReference type="Proteomes" id="UP001516662">
    <property type="component" value="Unassembled WGS sequence"/>
</dbReference>